<dbReference type="AlphaFoldDB" id="A0A1J5S8X2"/>
<organism evidence="2">
    <name type="scientific">mine drainage metagenome</name>
    <dbReference type="NCBI Taxonomy" id="410659"/>
    <lineage>
        <taxon>unclassified sequences</taxon>
        <taxon>metagenomes</taxon>
        <taxon>ecological metagenomes</taxon>
    </lineage>
</organism>
<gene>
    <name evidence="2" type="ORF">GALL_127850</name>
</gene>
<dbReference type="GO" id="GO:0005975">
    <property type="term" value="P:carbohydrate metabolic process"/>
    <property type="evidence" value="ECO:0007669"/>
    <property type="project" value="InterPro"/>
</dbReference>
<dbReference type="PANTHER" id="PTHR31084">
    <property type="entry name" value="ALPHA-L-FUCOSIDASE 2"/>
    <property type="match status" value="1"/>
</dbReference>
<dbReference type="GO" id="GO:0004560">
    <property type="term" value="F:alpha-L-fucosidase activity"/>
    <property type="evidence" value="ECO:0007669"/>
    <property type="project" value="TreeGrafter"/>
</dbReference>
<accession>A0A1J5S8X2</accession>
<dbReference type="SUPFAM" id="SSF48208">
    <property type="entry name" value="Six-hairpin glycosidases"/>
    <property type="match status" value="1"/>
</dbReference>
<evidence type="ECO:0000313" key="2">
    <source>
        <dbReference type="EMBL" id="OIR04969.1"/>
    </source>
</evidence>
<proteinExistence type="predicted"/>
<dbReference type="InterPro" id="IPR013780">
    <property type="entry name" value="Glyco_hydro_b"/>
</dbReference>
<dbReference type="InterPro" id="IPR049053">
    <property type="entry name" value="AFCA-like_C"/>
</dbReference>
<dbReference type="InterPro" id="IPR008928">
    <property type="entry name" value="6-hairpin_glycosidase_sf"/>
</dbReference>
<reference evidence="2" key="1">
    <citation type="submission" date="2016-10" db="EMBL/GenBank/DDBJ databases">
        <title>Sequence of Gallionella enrichment culture.</title>
        <authorList>
            <person name="Poehlein A."/>
            <person name="Muehling M."/>
            <person name="Daniel R."/>
        </authorList>
    </citation>
    <scope>NUCLEOTIDE SEQUENCE</scope>
</reference>
<name>A0A1J5S8X2_9ZZZZ</name>
<dbReference type="PANTHER" id="PTHR31084:SF0">
    <property type="entry name" value="ALPHA-L-FUCOSIDASE 2"/>
    <property type="match status" value="1"/>
</dbReference>
<dbReference type="EMBL" id="MLJW01000053">
    <property type="protein sequence ID" value="OIR04969.1"/>
    <property type="molecule type" value="Genomic_DNA"/>
</dbReference>
<feature type="domain" description="Alpha fucosidase A-like C-terminal" evidence="1">
    <location>
        <begin position="30"/>
        <end position="93"/>
    </location>
</feature>
<evidence type="ECO:0000259" key="1">
    <source>
        <dbReference type="Pfam" id="PF21307"/>
    </source>
</evidence>
<dbReference type="Gene3D" id="2.60.40.1180">
    <property type="entry name" value="Golgi alpha-mannosidase II"/>
    <property type="match status" value="1"/>
</dbReference>
<sequence>MGSFHNVGGLFNTDISGGLPYIITQMLAYSEPGFISLLPALPKEWNNGKIEGLLLRGQAEIKNLEWSGNKIHVIILSKNNQSIKIQLPKNIAAVSVNGIKKAPGFFTANTFLIAFYKNKIVDLVIELE</sequence>
<dbReference type="Pfam" id="PF21307">
    <property type="entry name" value="Glyco_hydro_95_C"/>
    <property type="match status" value="1"/>
</dbReference>
<comment type="caution">
    <text evidence="2">The sequence shown here is derived from an EMBL/GenBank/DDBJ whole genome shotgun (WGS) entry which is preliminary data.</text>
</comment>
<protein>
    <recommendedName>
        <fullName evidence="1">Alpha fucosidase A-like C-terminal domain-containing protein</fullName>
    </recommendedName>
</protein>